<evidence type="ECO:0000313" key="4">
    <source>
        <dbReference type="EMBL" id="CAD0081932.1"/>
    </source>
</evidence>
<evidence type="ECO:0000259" key="3">
    <source>
        <dbReference type="PROSITE" id="PS50157"/>
    </source>
</evidence>
<feature type="region of interest" description="Disordered" evidence="2">
    <location>
        <begin position="1"/>
        <end position="69"/>
    </location>
</feature>
<dbReference type="Proteomes" id="UP000716446">
    <property type="component" value="Unassembled WGS sequence"/>
</dbReference>
<reference evidence="4" key="1">
    <citation type="submission" date="2020-06" db="EMBL/GenBank/DDBJ databases">
        <authorList>
            <person name="Onetto C."/>
        </authorList>
    </citation>
    <scope>NUCLEOTIDE SEQUENCE</scope>
</reference>
<dbReference type="InterPro" id="IPR036236">
    <property type="entry name" value="Znf_C2H2_sf"/>
</dbReference>
<evidence type="ECO:0000313" key="5">
    <source>
        <dbReference type="Proteomes" id="UP000716446"/>
    </source>
</evidence>
<keyword evidence="1" id="KW-0479">Metal-binding</keyword>
<comment type="caution">
    <text evidence="4">The sequence shown here is derived from an EMBL/GenBank/DDBJ whole genome shotgun (WGS) entry which is preliminary data.</text>
</comment>
<keyword evidence="5" id="KW-1185">Reference proteome</keyword>
<feature type="domain" description="C2H2-type" evidence="3">
    <location>
        <begin position="34"/>
        <end position="65"/>
    </location>
</feature>
<dbReference type="AlphaFoldDB" id="A0A9N8J7T4"/>
<evidence type="ECO:0000256" key="1">
    <source>
        <dbReference type="PROSITE-ProRule" id="PRU00042"/>
    </source>
</evidence>
<feature type="compositionally biased region" description="Basic residues" evidence="2">
    <location>
        <begin position="48"/>
        <end position="59"/>
    </location>
</feature>
<dbReference type="EMBL" id="CAIJEN010000001">
    <property type="protein sequence ID" value="CAD0081932.1"/>
    <property type="molecule type" value="Genomic_DNA"/>
</dbReference>
<organism evidence="4 5">
    <name type="scientific">Aureobasidium vineae</name>
    <dbReference type="NCBI Taxonomy" id="2773715"/>
    <lineage>
        <taxon>Eukaryota</taxon>
        <taxon>Fungi</taxon>
        <taxon>Dikarya</taxon>
        <taxon>Ascomycota</taxon>
        <taxon>Pezizomycotina</taxon>
        <taxon>Dothideomycetes</taxon>
        <taxon>Dothideomycetidae</taxon>
        <taxon>Dothideales</taxon>
        <taxon>Saccotheciaceae</taxon>
        <taxon>Aureobasidium</taxon>
    </lineage>
</organism>
<evidence type="ECO:0000256" key="2">
    <source>
        <dbReference type="SAM" id="MobiDB-lite"/>
    </source>
</evidence>
<keyword evidence="1" id="KW-0863">Zinc-finger</keyword>
<accession>A0A9N8J7T4</accession>
<dbReference type="GO" id="GO:0008270">
    <property type="term" value="F:zinc ion binding"/>
    <property type="evidence" value="ECO:0007669"/>
    <property type="project" value="UniProtKB-KW"/>
</dbReference>
<feature type="compositionally biased region" description="Low complexity" evidence="2">
    <location>
        <begin position="1"/>
        <end position="29"/>
    </location>
</feature>
<keyword evidence="1" id="KW-0862">Zinc</keyword>
<dbReference type="PROSITE" id="PS50157">
    <property type="entry name" value="ZINC_FINGER_C2H2_2"/>
    <property type="match status" value="1"/>
</dbReference>
<gene>
    <name evidence="4" type="ORF">AWRI4619_LOCUS499</name>
</gene>
<dbReference type="SUPFAM" id="SSF57667">
    <property type="entry name" value="beta-beta-alpha zinc fingers"/>
    <property type="match status" value="1"/>
</dbReference>
<dbReference type="Gene3D" id="3.30.160.60">
    <property type="entry name" value="Classic Zinc Finger"/>
    <property type="match status" value="1"/>
</dbReference>
<proteinExistence type="predicted"/>
<dbReference type="InterPro" id="IPR013087">
    <property type="entry name" value="Znf_C2H2_type"/>
</dbReference>
<protein>
    <recommendedName>
        <fullName evidence="3">C2H2-type domain-containing protein</fullName>
    </recommendedName>
</protein>
<sequence>MPAASSSTTLLPAAGSASPSISRKSSASAPEKKYKCQFCNRAFSRSEHRSRHERSRKLPHPATPPLIRH</sequence>
<name>A0A9N8J7T4_9PEZI</name>